<evidence type="ECO:0000256" key="3">
    <source>
        <dbReference type="PROSITE-ProRule" id="PRU00221"/>
    </source>
</evidence>
<gene>
    <name evidence="5" type="ORF">OC842_001527</name>
</gene>
<dbReference type="AlphaFoldDB" id="A0AAN6GHM9"/>
<evidence type="ECO:0000256" key="4">
    <source>
        <dbReference type="SAM" id="MobiDB-lite"/>
    </source>
</evidence>
<dbReference type="SMART" id="SM00320">
    <property type="entry name" value="WD40"/>
    <property type="match status" value="2"/>
</dbReference>
<accession>A0AAN6GHM9</accession>
<organism evidence="5 6">
    <name type="scientific">Tilletia horrida</name>
    <dbReference type="NCBI Taxonomy" id="155126"/>
    <lineage>
        <taxon>Eukaryota</taxon>
        <taxon>Fungi</taxon>
        <taxon>Dikarya</taxon>
        <taxon>Basidiomycota</taxon>
        <taxon>Ustilaginomycotina</taxon>
        <taxon>Exobasidiomycetes</taxon>
        <taxon>Tilletiales</taxon>
        <taxon>Tilletiaceae</taxon>
        <taxon>Tilletia</taxon>
    </lineage>
</organism>
<dbReference type="Proteomes" id="UP001176521">
    <property type="component" value="Unassembled WGS sequence"/>
</dbReference>
<name>A0AAN6GHM9_9BASI</name>
<keyword evidence="6" id="KW-1185">Reference proteome</keyword>
<evidence type="ECO:0000256" key="1">
    <source>
        <dbReference type="ARBA" id="ARBA00022574"/>
    </source>
</evidence>
<reference evidence="5" key="1">
    <citation type="journal article" date="2023" name="PhytoFront">
        <title>Draft Genome Resources of Seven Strains of Tilletia horrida, Causal Agent of Kernel Smut of Rice.</title>
        <authorList>
            <person name="Khanal S."/>
            <person name="Antony Babu S."/>
            <person name="Zhou X.G."/>
        </authorList>
    </citation>
    <scope>NUCLEOTIDE SEQUENCE</scope>
    <source>
        <strain evidence="5">TX3</strain>
    </source>
</reference>
<keyword evidence="1 3" id="KW-0853">WD repeat</keyword>
<dbReference type="SUPFAM" id="SSF50978">
    <property type="entry name" value="WD40 repeat-like"/>
    <property type="match status" value="1"/>
</dbReference>
<feature type="region of interest" description="Disordered" evidence="4">
    <location>
        <begin position="153"/>
        <end position="172"/>
    </location>
</feature>
<evidence type="ECO:0000256" key="2">
    <source>
        <dbReference type="ARBA" id="ARBA00022737"/>
    </source>
</evidence>
<comment type="caution">
    <text evidence="5">The sequence shown here is derived from an EMBL/GenBank/DDBJ whole genome shotgun (WGS) entry which is preliminary data.</text>
</comment>
<dbReference type="InterPro" id="IPR015943">
    <property type="entry name" value="WD40/YVTN_repeat-like_dom_sf"/>
</dbReference>
<protein>
    <recommendedName>
        <fullName evidence="7">WD40 repeat-like protein</fullName>
    </recommendedName>
</protein>
<dbReference type="InterPro" id="IPR001680">
    <property type="entry name" value="WD40_rpt"/>
</dbReference>
<feature type="region of interest" description="Disordered" evidence="4">
    <location>
        <begin position="79"/>
        <end position="105"/>
    </location>
</feature>
<dbReference type="InterPro" id="IPR036322">
    <property type="entry name" value="WD40_repeat_dom_sf"/>
</dbReference>
<evidence type="ECO:0000313" key="6">
    <source>
        <dbReference type="Proteomes" id="UP001176521"/>
    </source>
</evidence>
<feature type="region of interest" description="Disordered" evidence="4">
    <location>
        <begin position="562"/>
        <end position="588"/>
    </location>
</feature>
<sequence>MDGLYGGFAPDYLVVPGGKAAVPSLTARPPRAGVEVDTQPYITHLLHLGSCALPLLVFGTSTEDAINVLDLQHGPGPGAIRKLHWRSPGDGSAAGGGGGGRASSREDRAITALIAAPPTAPSSATLYTPSKSGKMAIWDLRGSSAGAPVGELVGTGGPNPTPMASGSKKPQPTQGPAYLCAAASENGWLLAAGTELRGFDAIIDIWDIRSPAAPLFTYTESHSDDVSSLAFCPSSSSSHPGGSGTSTADRSALLLSGATDGLLSIFNTAFGRGDEDNAVVRVQNVGASLARVGWGGIDPVAAAAAEAEARRRRQEGDASMDVSADEDDEAARALAACTPTGLGGVWGVTDMQTLSVFDADSFDNTTLNAFPIRSRTSLMPAFEPDYVIDMWSPTRLPPHDPHALGLSLWEGDPNGNFSLVRIPPAAVVGEAPEASARTRPEAWELGAFFPSGARAHTDIVRCVEYDGSTQTLITGGEDGRICFWSLGEDGSGAATATAAAQDATDTGRIPVGSFQAAAPGAGGPRHTVFGDDGVPMQFSSPASGAGGASFSGKARREKALIGRASGGGGGGGGGQHAEVGGKGRYRPF</sequence>
<proteinExistence type="predicted"/>
<evidence type="ECO:0008006" key="7">
    <source>
        <dbReference type="Google" id="ProtNLM"/>
    </source>
</evidence>
<dbReference type="PROSITE" id="PS50082">
    <property type="entry name" value="WD_REPEATS_2"/>
    <property type="match status" value="1"/>
</dbReference>
<feature type="compositionally biased region" description="Gly residues" evidence="4">
    <location>
        <begin position="564"/>
        <end position="575"/>
    </location>
</feature>
<feature type="repeat" description="WD" evidence="3">
    <location>
        <begin position="453"/>
        <end position="486"/>
    </location>
</feature>
<evidence type="ECO:0000313" key="5">
    <source>
        <dbReference type="EMBL" id="KAK0537731.1"/>
    </source>
</evidence>
<feature type="compositionally biased region" description="Gly residues" evidence="4">
    <location>
        <begin position="92"/>
        <end position="101"/>
    </location>
</feature>
<dbReference type="EMBL" id="JAPDMQ010000055">
    <property type="protein sequence ID" value="KAK0537731.1"/>
    <property type="molecule type" value="Genomic_DNA"/>
</dbReference>
<dbReference type="Gene3D" id="2.130.10.10">
    <property type="entry name" value="YVTN repeat-like/Quinoprotein amine dehydrogenase"/>
    <property type="match status" value="2"/>
</dbReference>
<dbReference type="PROSITE" id="PS50294">
    <property type="entry name" value="WD_REPEATS_REGION"/>
    <property type="match status" value="1"/>
</dbReference>
<dbReference type="PANTHER" id="PTHR22889:SF0">
    <property type="entry name" value="WD REPEAT-CONTAINING PROTEIN 89"/>
    <property type="match status" value="1"/>
</dbReference>
<feature type="compositionally biased region" description="Polar residues" evidence="4">
    <location>
        <begin position="162"/>
        <end position="172"/>
    </location>
</feature>
<dbReference type="Pfam" id="PF00400">
    <property type="entry name" value="WD40"/>
    <property type="match status" value="1"/>
</dbReference>
<dbReference type="InterPro" id="IPR039328">
    <property type="entry name" value="WDR89"/>
</dbReference>
<dbReference type="PANTHER" id="PTHR22889">
    <property type="entry name" value="WD REPEAT-CONTAINING PROTEIN 89"/>
    <property type="match status" value="1"/>
</dbReference>
<keyword evidence="2" id="KW-0677">Repeat</keyword>